<proteinExistence type="inferred from homology"/>
<evidence type="ECO:0000256" key="3">
    <source>
        <dbReference type="ARBA" id="ARBA00022630"/>
    </source>
</evidence>
<dbReference type="SUPFAM" id="SSF47203">
    <property type="entry name" value="Acyl-CoA dehydrogenase C-terminal domain-like"/>
    <property type="match status" value="1"/>
</dbReference>
<evidence type="ECO:0000313" key="10">
    <source>
        <dbReference type="EMBL" id="GGW93471.1"/>
    </source>
</evidence>
<reference evidence="10" key="1">
    <citation type="journal article" date="2014" name="Int. J. Syst. Evol. Microbiol.">
        <title>Complete genome sequence of Corynebacterium casei LMG S-19264T (=DSM 44701T), isolated from a smear-ripened cheese.</title>
        <authorList>
            <consortium name="US DOE Joint Genome Institute (JGI-PGF)"/>
            <person name="Walter F."/>
            <person name="Albersmeier A."/>
            <person name="Kalinowski J."/>
            <person name="Ruckert C."/>
        </authorList>
    </citation>
    <scope>NUCLEOTIDE SEQUENCE</scope>
    <source>
        <strain evidence="10">KCTC 23732</strain>
    </source>
</reference>
<feature type="domain" description="Acetyl-CoA dehydrogenase-like C-terminal" evidence="9">
    <location>
        <begin position="496"/>
        <end position="605"/>
    </location>
</feature>
<dbReference type="SUPFAM" id="SSF56645">
    <property type="entry name" value="Acyl-CoA dehydrogenase NM domain-like"/>
    <property type="match status" value="1"/>
</dbReference>
<dbReference type="Proteomes" id="UP000608345">
    <property type="component" value="Unassembled WGS sequence"/>
</dbReference>
<feature type="domain" description="Acyl-CoA dehydrogenase/oxidase C-terminal" evidence="6">
    <location>
        <begin position="301"/>
        <end position="464"/>
    </location>
</feature>
<accession>A0A918JNU4</accession>
<sequence>MLVYKAPTKDFLFILNDLLKVQELKEVEGFENLTPEFCQEILYPAARFHEEVLFPVGIAGDRHGAHLVDGKVLTPPGYKEAWKQYCGSGWLQLSMPEELGGAGLPSIMASMIGEMRITTAHSLAMYGSFCLSAARMLNALAPEWIRTHVVPNLATGNWTATMCLTESHCGTDLKQIRTTAVPQPDGSYAIHGSKIFISGGDHDLTDNIIHLVLAKIPDADGKVGSRLDDVNVFMVSKRKIDVHTGALLEKNACHVSSIEHKMGIEGNATCVLNFDGAQAWHIGSTSGGVKRNSMLPMFLMMNYARLSTALSGVGYAEIAAQNALFYAKERRSGKTPIFPSGTQCVADPIVNHPDVRRNIMGAQAFAEGARATALRVAVWQAQAESDRTRAEERMRLKDMVDLLTPVMKAYFTDKGFDCASDCLQVFGGHGYTKDYGIEQVVRNARIGKIYEGANGIQAIDLLRRKLPDNDWRAFDHFFNTIQISVDQDRVSGVADQSLVGRYAEALALLHRTVEVIRQESQQNSGVLPHLAVAYDLLHAFGIIVVAWNWLGIHQLLHEKAKGAELTSFEKRKVILACFWIEYELPLVHALCQRIQQGIPSVLKLPPEGLDVE</sequence>
<keyword evidence="3" id="KW-0285">Flavoprotein</keyword>
<dbReference type="GO" id="GO:0016627">
    <property type="term" value="F:oxidoreductase activity, acting on the CH-CH group of donors"/>
    <property type="evidence" value="ECO:0007669"/>
    <property type="project" value="InterPro"/>
</dbReference>
<reference evidence="10" key="2">
    <citation type="submission" date="2020-09" db="EMBL/GenBank/DDBJ databases">
        <authorList>
            <person name="Sun Q."/>
            <person name="Kim S."/>
        </authorList>
    </citation>
    <scope>NUCLEOTIDE SEQUENCE</scope>
    <source>
        <strain evidence="10">KCTC 23732</strain>
    </source>
</reference>
<dbReference type="PANTHER" id="PTHR42803:SF1">
    <property type="entry name" value="BROAD-SPECIFICITY LINEAR ACYL-COA DEHYDROGENASE FADE5"/>
    <property type="match status" value="1"/>
</dbReference>
<evidence type="ECO:0000259" key="9">
    <source>
        <dbReference type="Pfam" id="PF12806"/>
    </source>
</evidence>
<name>A0A918JNU4_9BURK</name>
<protein>
    <submittedName>
        <fullName evidence="10">Acyl-CoA dehydrogenase</fullName>
    </submittedName>
</protein>
<gene>
    <name evidence="10" type="ORF">GCM10011450_24400</name>
</gene>
<dbReference type="InterPro" id="IPR013786">
    <property type="entry name" value="AcylCoA_DH/ox_N"/>
</dbReference>
<keyword evidence="4" id="KW-0274">FAD</keyword>
<evidence type="ECO:0000256" key="2">
    <source>
        <dbReference type="ARBA" id="ARBA00009347"/>
    </source>
</evidence>
<feature type="domain" description="Acyl-CoA oxidase/dehydrogenase middle" evidence="7">
    <location>
        <begin position="162"/>
        <end position="275"/>
    </location>
</feature>
<dbReference type="AlphaFoldDB" id="A0A918JNU4"/>
<comment type="similarity">
    <text evidence="2">Belongs to the acyl-CoA dehydrogenase family.</text>
</comment>
<dbReference type="InterPro" id="IPR036250">
    <property type="entry name" value="AcylCo_DH-like_C"/>
</dbReference>
<evidence type="ECO:0000256" key="5">
    <source>
        <dbReference type="ARBA" id="ARBA00023002"/>
    </source>
</evidence>
<dbReference type="InterPro" id="IPR009100">
    <property type="entry name" value="AcylCoA_DH/oxidase_NM_dom_sf"/>
</dbReference>
<dbReference type="Pfam" id="PF02771">
    <property type="entry name" value="Acyl-CoA_dh_N"/>
    <property type="match status" value="1"/>
</dbReference>
<dbReference type="EMBL" id="BMYS01000020">
    <property type="protein sequence ID" value="GGW93471.1"/>
    <property type="molecule type" value="Genomic_DNA"/>
</dbReference>
<comment type="cofactor">
    <cofactor evidence="1">
        <name>FAD</name>
        <dbReference type="ChEBI" id="CHEBI:57692"/>
    </cofactor>
</comment>
<dbReference type="Pfam" id="PF12806">
    <property type="entry name" value="Acyl-CoA_dh_C"/>
    <property type="match status" value="1"/>
</dbReference>
<evidence type="ECO:0000259" key="7">
    <source>
        <dbReference type="Pfam" id="PF02770"/>
    </source>
</evidence>
<evidence type="ECO:0000256" key="1">
    <source>
        <dbReference type="ARBA" id="ARBA00001974"/>
    </source>
</evidence>
<organism evidence="10 11">
    <name type="scientific">Advenella faeciporci</name>
    <dbReference type="NCBI Taxonomy" id="797535"/>
    <lineage>
        <taxon>Bacteria</taxon>
        <taxon>Pseudomonadati</taxon>
        <taxon>Pseudomonadota</taxon>
        <taxon>Betaproteobacteria</taxon>
        <taxon>Burkholderiales</taxon>
        <taxon>Alcaligenaceae</taxon>
    </lineage>
</organism>
<dbReference type="Gene3D" id="2.40.110.20">
    <property type="match status" value="1"/>
</dbReference>
<dbReference type="InterPro" id="IPR006091">
    <property type="entry name" value="Acyl-CoA_Oxase/DH_mid-dom"/>
</dbReference>
<comment type="caution">
    <text evidence="10">The sequence shown here is derived from an EMBL/GenBank/DDBJ whole genome shotgun (WGS) entry which is preliminary data.</text>
</comment>
<dbReference type="GO" id="GO:0050660">
    <property type="term" value="F:flavin adenine dinucleotide binding"/>
    <property type="evidence" value="ECO:0007669"/>
    <property type="project" value="InterPro"/>
</dbReference>
<dbReference type="InterPro" id="IPR052166">
    <property type="entry name" value="Diverse_Acyl-CoA_DH"/>
</dbReference>
<dbReference type="Pfam" id="PF00441">
    <property type="entry name" value="Acyl-CoA_dh_1"/>
    <property type="match status" value="1"/>
</dbReference>
<feature type="domain" description="Acyl-CoA dehydrogenase/oxidase N-terminal" evidence="8">
    <location>
        <begin position="79"/>
        <end position="156"/>
    </location>
</feature>
<keyword evidence="11" id="KW-1185">Reference proteome</keyword>
<keyword evidence="5" id="KW-0560">Oxidoreductase</keyword>
<evidence type="ECO:0000259" key="6">
    <source>
        <dbReference type="Pfam" id="PF00441"/>
    </source>
</evidence>
<evidence type="ECO:0000313" key="11">
    <source>
        <dbReference type="Proteomes" id="UP000608345"/>
    </source>
</evidence>
<dbReference type="RefSeq" id="WP_189385785.1">
    <property type="nucleotide sequence ID" value="NZ_BAABFY010000046.1"/>
</dbReference>
<dbReference type="PANTHER" id="PTHR42803">
    <property type="entry name" value="ACYL-COA DEHYDROGENASE"/>
    <property type="match status" value="1"/>
</dbReference>
<dbReference type="Pfam" id="PF02770">
    <property type="entry name" value="Acyl-CoA_dh_M"/>
    <property type="match status" value="1"/>
</dbReference>
<dbReference type="InterPro" id="IPR025878">
    <property type="entry name" value="Acyl-CoA_dh-like_C_dom"/>
</dbReference>
<evidence type="ECO:0000259" key="8">
    <source>
        <dbReference type="Pfam" id="PF02771"/>
    </source>
</evidence>
<dbReference type="InterPro" id="IPR009075">
    <property type="entry name" value="AcylCo_DH/oxidase_C"/>
</dbReference>
<dbReference type="Gene3D" id="1.20.140.10">
    <property type="entry name" value="Butyryl-CoA Dehydrogenase, subunit A, domain 3"/>
    <property type="match status" value="1"/>
</dbReference>
<evidence type="ECO:0000256" key="4">
    <source>
        <dbReference type="ARBA" id="ARBA00022827"/>
    </source>
</evidence>